<dbReference type="InterPro" id="IPR001609">
    <property type="entry name" value="Myosin_head_motor_dom-like"/>
</dbReference>
<dbReference type="InterPro" id="IPR036961">
    <property type="entry name" value="Kinesin_motor_dom_sf"/>
</dbReference>
<dbReference type="InterPro" id="IPR027417">
    <property type="entry name" value="P-loop_NTPase"/>
</dbReference>
<dbReference type="GO" id="GO:0016459">
    <property type="term" value="C:myosin complex"/>
    <property type="evidence" value="ECO:0007669"/>
    <property type="project" value="UniProtKB-KW"/>
</dbReference>
<dbReference type="EMBL" id="HACG01028543">
    <property type="protein sequence ID" value="CEK75408.1"/>
    <property type="molecule type" value="Transcribed_RNA"/>
</dbReference>
<evidence type="ECO:0000256" key="3">
    <source>
        <dbReference type="ARBA" id="ARBA00022490"/>
    </source>
</evidence>
<organism evidence="13">
    <name type="scientific">Arion vulgaris</name>
    <dbReference type="NCBI Taxonomy" id="1028688"/>
    <lineage>
        <taxon>Eukaryota</taxon>
        <taxon>Metazoa</taxon>
        <taxon>Spiralia</taxon>
        <taxon>Lophotrochozoa</taxon>
        <taxon>Mollusca</taxon>
        <taxon>Gastropoda</taxon>
        <taxon>Heterobranchia</taxon>
        <taxon>Euthyneura</taxon>
        <taxon>Panpulmonata</taxon>
        <taxon>Eupulmonata</taxon>
        <taxon>Stylommatophora</taxon>
        <taxon>Helicina</taxon>
        <taxon>Arionoidea</taxon>
        <taxon>Arionidae</taxon>
        <taxon>Arion</taxon>
    </lineage>
</organism>
<feature type="non-terminal residue" evidence="13">
    <location>
        <position position="300"/>
    </location>
</feature>
<sequence>MQKQSRNDNLAILIEPDVDEVVDEITERYKRGIFYVNFGNEVIALHPQSNNTRQENSPENGKIYCSKKHIPKLPAHVYALANDVYRDATFPKSLREAHSIYVSGVAGSGKTEISEMLVEQLFRAAKVSSTNDVACTLMKGFSALKRLLTCKSVSGPTSSTASVVVTLYFGQGGRLKTAKITPYLLNPRYVIPHTQDKGYLNIFYDLVAALLNEAPGLSIKDNSDRILQEMKQSMLQMDQQTIVDHKNHWMDFIENILDLDIGQNVQMGRLGYANSFLDSLLGLLLLATTQFSIEQNTRQF</sequence>
<keyword evidence="10" id="KW-0966">Cell projection</keyword>
<dbReference type="GO" id="GO:0004674">
    <property type="term" value="F:protein serine/threonine kinase activity"/>
    <property type="evidence" value="ECO:0007669"/>
    <property type="project" value="TreeGrafter"/>
</dbReference>
<proteinExistence type="inferred from homology"/>
<keyword evidence="5 11" id="KW-0547">Nucleotide-binding</keyword>
<protein>
    <recommendedName>
        <fullName evidence="12">Myosin motor domain-containing protein</fullName>
    </recommendedName>
</protein>
<dbReference type="SUPFAM" id="SSF52540">
    <property type="entry name" value="P-loop containing nucleoside triphosphate hydrolases"/>
    <property type="match status" value="1"/>
</dbReference>
<dbReference type="PROSITE" id="PS51456">
    <property type="entry name" value="MYOSIN_MOTOR"/>
    <property type="match status" value="1"/>
</dbReference>
<comment type="similarity">
    <text evidence="11">Belongs to the TRAFAC class myosin-kinesin ATPase superfamily. Myosin family.</text>
</comment>
<comment type="subcellular location">
    <subcellularLocation>
        <location evidence="2">Cell projection</location>
    </subcellularLocation>
    <subcellularLocation>
        <location evidence="1">Cytoplasm</location>
        <location evidence="1">Cytoskeleton</location>
    </subcellularLocation>
</comment>
<evidence type="ECO:0000256" key="4">
    <source>
        <dbReference type="ARBA" id="ARBA00022737"/>
    </source>
</evidence>
<dbReference type="AlphaFoldDB" id="A0A0B7A3P7"/>
<evidence type="ECO:0000256" key="2">
    <source>
        <dbReference type="ARBA" id="ARBA00004316"/>
    </source>
</evidence>
<dbReference type="GO" id="GO:0003779">
    <property type="term" value="F:actin binding"/>
    <property type="evidence" value="ECO:0007669"/>
    <property type="project" value="UniProtKB-KW"/>
</dbReference>
<keyword evidence="7 11" id="KW-0518">Myosin</keyword>
<accession>A0A0B7A3P7</accession>
<evidence type="ECO:0000256" key="9">
    <source>
        <dbReference type="ARBA" id="ARBA00023212"/>
    </source>
</evidence>
<evidence type="ECO:0000256" key="1">
    <source>
        <dbReference type="ARBA" id="ARBA00004245"/>
    </source>
</evidence>
<comment type="caution">
    <text evidence="11">Lacks conserved residue(s) required for the propagation of feature annotation.</text>
</comment>
<evidence type="ECO:0000256" key="7">
    <source>
        <dbReference type="ARBA" id="ARBA00023123"/>
    </source>
</evidence>
<feature type="domain" description="Myosin motor" evidence="12">
    <location>
        <begin position="5"/>
        <end position="300"/>
    </location>
</feature>
<keyword evidence="8 11" id="KW-0505">Motor protein</keyword>
<reference evidence="13" key="1">
    <citation type="submission" date="2014-12" db="EMBL/GenBank/DDBJ databases">
        <title>Insight into the proteome of Arion vulgaris.</title>
        <authorList>
            <person name="Aradska J."/>
            <person name="Bulat T."/>
            <person name="Smidak R."/>
            <person name="Sarate P."/>
            <person name="Gangsoo J."/>
            <person name="Sialana F."/>
            <person name="Bilban M."/>
            <person name="Lubec G."/>
        </authorList>
    </citation>
    <scope>NUCLEOTIDE SEQUENCE</scope>
    <source>
        <tissue evidence="13">Skin</tissue>
    </source>
</reference>
<dbReference type="GO" id="GO:0042995">
    <property type="term" value="C:cell projection"/>
    <property type="evidence" value="ECO:0007669"/>
    <property type="project" value="UniProtKB-SubCell"/>
</dbReference>
<feature type="binding site" evidence="11">
    <location>
        <begin position="104"/>
        <end position="111"/>
    </location>
    <ligand>
        <name>ATP</name>
        <dbReference type="ChEBI" id="CHEBI:30616"/>
    </ligand>
</feature>
<dbReference type="InterPro" id="IPR052409">
    <property type="entry name" value="Myosin-III_kinase_activity"/>
</dbReference>
<dbReference type="Gene3D" id="3.40.850.10">
    <property type="entry name" value="Kinesin motor domain"/>
    <property type="match status" value="1"/>
</dbReference>
<dbReference type="PANTHER" id="PTHR46256:SF3">
    <property type="entry name" value="MYOSIN MOTOR DOMAIN-CONTAINING PROTEIN"/>
    <property type="match status" value="1"/>
</dbReference>
<name>A0A0B7A3P7_9EUPU</name>
<evidence type="ECO:0000256" key="6">
    <source>
        <dbReference type="ARBA" id="ARBA00022840"/>
    </source>
</evidence>
<keyword evidence="3" id="KW-0963">Cytoplasm</keyword>
<dbReference type="PANTHER" id="PTHR46256">
    <property type="entry name" value="AGAP011099-PA"/>
    <property type="match status" value="1"/>
</dbReference>
<dbReference type="Pfam" id="PF00063">
    <property type="entry name" value="Myosin_head"/>
    <property type="match status" value="1"/>
</dbReference>
<evidence type="ECO:0000256" key="5">
    <source>
        <dbReference type="ARBA" id="ARBA00022741"/>
    </source>
</evidence>
<evidence type="ECO:0000313" key="13">
    <source>
        <dbReference type="EMBL" id="CEK75408.1"/>
    </source>
</evidence>
<keyword evidence="9" id="KW-0206">Cytoskeleton</keyword>
<keyword evidence="4" id="KW-0677">Repeat</keyword>
<dbReference type="GO" id="GO:0005524">
    <property type="term" value="F:ATP binding"/>
    <property type="evidence" value="ECO:0007669"/>
    <property type="project" value="UniProtKB-UniRule"/>
</dbReference>
<evidence type="ECO:0000256" key="10">
    <source>
        <dbReference type="ARBA" id="ARBA00023273"/>
    </source>
</evidence>
<dbReference type="GO" id="GO:0030832">
    <property type="term" value="P:regulation of actin filament length"/>
    <property type="evidence" value="ECO:0007669"/>
    <property type="project" value="TreeGrafter"/>
</dbReference>
<evidence type="ECO:0000256" key="8">
    <source>
        <dbReference type="ARBA" id="ARBA00023175"/>
    </source>
</evidence>
<keyword evidence="6 11" id="KW-0067">ATP-binding</keyword>
<evidence type="ECO:0000259" key="12">
    <source>
        <dbReference type="PROSITE" id="PS51456"/>
    </source>
</evidence>
<keyword evidence="11" id="KW-0009">Actin-binding</keyword>
<dbReference type="GO" id="GO:0000146">
    <property type="term" value="F:microfilament motor activity"/>
    <property type="evidence" value="ECO:0007669"/>
    <property type="project" value="TreeGrafter"/>
</dbReference>
<evidence type="ECO:0000256" key="11">
    <source>
        <dbReference type="PROSITE-ProRule" id="PRU00782"/>
    </source>
</evidence>
<gene>
    <name evidence="13" type="primary">ORF95412</name>
</gene>